<dbReference type="EMBL" id="JRZE01000006">
    <property type="protein sequence ID" value="KHF42983.1"/>
    <property type="molecule type" value="Genomic_DNA"/>
</dbReference>
<name>A0A837D5E7_9PSEU</name>
<reference evidence="1 2" key="1">
    <citation type="submission" date="2014-10" db="EMBL/GenBank/DDBJ databases">
        <title>Genome sequence of Micropolyspora internatus JCM3315.</title>
        <authorList>
            <person name="Shin S.-K."/>
            <person name="Yi H."/>
        </authorList>
    </citation>
    <scope>NUCLEOTIDE SEQUENCE [LARGE SCALE GENOMIC DNA]</scope>
    <source>
        <strain evidence="1 2">JCM 3315</strain>
    </source>
</reference>
<proteinExistence type="predicted"/>
<organism evidence="1 2">
    <name type="scientific">Saccharomonospora viridis</name>
    <dbReference type="NCBI Taxonomy" id="1852"/>
    <lineage>
        <taxon>Bacteria</taxon>
        <taxon>Bacillati</taxon>
        <taxon>Actinomycetota</taxon>
        <taxon>Actinomycetes</taxon>
        <taxon>Pseudonocardiales</taxon>
        <taxon>Pseudonocardiaceae</taxon>
        <taxon>Saccharomonospora</taxon>
    </lineage>
</organism>
<dbReference type="AlphaFoldDB" id="A0A837D5E7"/>
<dbReference type="Proteomes" id="UP000030848">
    <property type="component" value="Unassembled WGS sequence"/>
</dbReference>
<evidence type="ECO:0000313" key="2">
    <source>
        <dbReference type="Proteomes" id="UP000030848"/>
    </source>
</evidence>
<accession>A0A837D5E7</accession>
<evidence type="ECO:0000313" key="1">
    <source>
        <dbReference type="EMBL" id="KHF42983.1"/>
    </source>
</evidence>
<protein>
    <submittedName>
        <fullName evidence="1">Uncharacterized protein</fullName>
    </submittedName>
</protein>
<comment type="caution">
    <text evidence="1">The sequence shown here is derived from an EMBL/GenBank/DDBJ whole genome shotgun (WGS) entry which is preliminary data.</text>
</comment>
<gene>
    <name evidence="1" type="ORF">MINT15_31850</name>
</gene>
<sequence>MVADDPDLCHLTAADRTFGAGPLEMLIGTFQRFIVKGEDSLIFHRRHRTTPRIIDG</sequence>